<evidence type="ECO:0000313" key="2">
    <source>
        <dbReference type="Proteomes" id="UP001164250"/>
    </source>
</evidence>
<accession>A0ACC1BQE3</accession>
<organism evidence="1 2">
    <name type="scientific">Pistacia atlantica</name>
    <dbReference type="NCBI Taxonomy" id="434234"/>
    <lineage>
        <taxon>Eukaryota</taxon>
        <taxon>Viridiplantae</taxon>
        <taxon>Streptophyta</taxon>
        <taxon>Embryophyta</taxon>
        <taxon>Tracheophyta</taxon>
        <taxon>Spermatophyta</taxon>
        <taxon>Magnoliopsida</taxon>
        <taxon>eudicotyledons</taxon>
        <taxon>Gunneridae</taxon>
        <taxon>Pentapetalae</taxon>
        <taxon>rosids</taxon>
        <taxon>malvids</taxon>
        <taxon>Sapindales</taxon>
        <taxon>Anacardiaceae</taxon>
        <taxon>Pistacia</taxon>
    </lineage>
</organism>
<dbReference type="EMBL" id="CM047899">
    <property type="protein sequence ID" value="KAJ0101347.1"/>
    <property type="molecule type" value="Genomic_DNA"/>
</dbReference>
<comment type="caution">
    <text evidence="1">The sequence shown here is derived from an EMBL/GenBank/DDBJ whole genome shotgun (WGS) entry which is preliminary data.</text>
</comment>
<gene>
    <name evidence="1" type="ORF">Patl1_06276</name>
</gene>
<proteinExistence type="predicted"/>
<evidence type="ECO:0000313" key="1">
    <source>
        <dbReference type="EMBL" id="KAJ0101347.1"/>
    </source>
</evidence>
<keyword evidence="2" id="KW-1185">Reference proteome</keyword>
<name>A0ACC1BQE3_9ROSI</name>
<sequence>MADSKVTLKLLVDTQAGKVLFAEAGKDFVDFLFYVLSLPVGTVVKLLSSKSMVGCLGDLYDNINSLSETYMQPNQNKNLVLNPKCPTCATGLPLLMSHQESKTQKFYTCNNDNGNGYSYSFGYSYKVHYNVSDVPNVLCPQCQKYMNREMSYISPARENTGAVAVGGFVKGVVTYMLMDNLEVMPMSTISSITLINKFDVKDVGALEERVVDFCIDQGVKLLKASLECKNVLTSIFIGKNKGRK</sequence>
<dbReference type="Proteomes" id="UP001164250">
    <property type="component" value="Chromosome 3"/>
</dbReference>
<reference evidence="2" key="1">
    <citation type="journal article" date="2023" name="G3 (Bethesda)">
        <title>Genome assembly and association tests identify interacting loci associated with vigor, precocity, and sex in interspecific pistachio rootstocks.</title>
        <authorList>
            <person name="Palmer W."/>
            <person name="Jacygrad E."/>
            <person name="Sagayaradj S."/>
            <person name="Cavanaugh K."/>
            <person name="Han R."/>
            <person name="Bertier L."/>
            <person name="Beede B."/>
            <person name="Kafkas S."/>
            <person name="Golino D."/>
            <person name="Preece J."/>
            <person name="Michelmore R."/>
        </authorList>
    </citation>
    <scope>NUCLEOTIDE SEQUENCE [LARGE SCALE GENOMIC DNA]</scope>
</reference>
<protein>
    <submittedName>
        <fullName evidence="1">Uncharacterized protein</fullName>
    </submittedName>
</protein>